<dbReference type="RefSeq" id="WP_090039094.1">
    <property type="nucleotide sequence ID" value="NZ_FOKI01000005.1"/>
</dbReference>
<dbReference type="CDD" id="cd06121">
    <property type="entry name" value="cupin_YML079wp"/>
    <property type="match status" value="1"/>
</dbReference>
<sequence>MYSADYFIKTLDMIPHPEGGFYKSPYASSEKISDSELKVDFDGERILWTSIYFLLRNGEVSNFHRLKSDEMWYYHGGSPLTIYMITPTGELITEELGLNIEKGEKPQVLVPKNYIFGSAMNNEGFSLVGCMVSPGFDFKDFELFKRDDLLKTYPKYEDIIVKLTMK</sequence>
<reference evidence="2 3" key="1">
    <citation type="submission" date="2016-10" db="EMBL/GenBank/DDBJ databases">
        <authorList>
            <person name="de Groot N.N."/>
        </authorList>
    </citation>
    <scope>NUCLEOTIDE SEQUENCE [LARGE SCALE GENOMIC DNA]</scope>
    <source>
        <strain evidence="2 3">DSM 12271</strain>
    </source>
</reference>
<evidence type="ECO:0000259" key="1">
    <source>
        <dbReference type="Pfam" id="PF06172"/>
    </source>
</evidence>
<dbReference type="EMBL" id="FOKI01000005">
    <property type="protein sequence ID" value="SFA87155.1"/>
    <property type="molecule type" value="Genomic_DNA"/>
</dbReference>
<dbReference type="PANTHER" id="PTHR33387">
    <property type="entry name" value="RMLC-LIKE JELLY ROLL FOLD PROTEIN"/>
    <property type="match status" value="1"/>
</dbReference>
<dbReference type="InterPro" id="IPR014710">
    <property type="entry name" value="RmlC-like_jellyroll"/>
</dbReference>
<proteinExistence type="predicted"/>
<keyword evidence="3" id="KW-1185">Reference proteome</keyword>
<dbReference type="InterPro" id="IPR011051">
    <property type="entry name" value="RmlC_Cupin_sf"/>
</dbReference>
<name>A0A1I0WEH8_9CLOT</name>
<dbReference type="PANTHER" id="PTHR33387:SF3">
    <property type="entry name" value="DUF985 DOMAIN-CONTAINING PROTEIN"/>
    <property type="match status" value="1"/>
</dbReference>
<dbReference type="SUPFAM" id="SSF51182">
    <property type="entry name" value="RmlC-like cupins"/>
    <property type="match status" value="1"/>
</dbReference>
<feature type="domain" description="DUF985" evidence="1">
    <location>
        <begin position="6"/>
        <end position="144"/>
    </location>
</feature>
<dbReference type="OrthoDB" id="9798288at2"/>
<protein>
    <recommendedName>
        <fullName evidence="1">DUF985 domain-containing protein</fullName>
    </recommendedName>
</protein>
<gene>
    <name evidence="2" type="ORF">SAMN04488528_100538</name>
</gene>
<evidence type="ECO:0000313" key="2">
    <source>
        <dbReference type="EMBL" id="SFA87155.1"/>
    </source>
</evidence>
<dbReference type="Gene3D" id="2.60.120.10">
    <property type="entry name" value="Jelly Rolls"/>
    <property type="match status" value="1"/>
</dbReference>
<evidence type="ECO:0000313" key="3">
    <source>
        <dbReference type="Proteomes" id="UP000198619"/>
    </source>
</evidence>
<dbReference type="InterPro" id="IPR009327">
    <property type="entry name" value="Cupin_DUF985"/>
</dbReference>
<organism evidence="2 3">
    <name type="scientific">Clostridium frigidicarnis</name>
    <dbReference type="NCBI Taxonomy" id="84698"/>
    <lineage>
        <taxon>Bacteria</taxon>
        <taxon>Bacillati</taxon>
        <taxon>Bacillota</taxon>
        <taxon>Clostridia</taxon>
        <taxon>Eubacteriales</taxon>
        <taxon>Clostridiaceae</taxon>
        <taxon>Clostridium</taxon>
    </lineage>
</organism>
<dbReference type="Proteomes" id="UP000198619">
    <property type="component" value="Unassembled WGS sequence"/>
</dbReference>
<accession>A0A1I0WEH8</accession>
<dbReference type="AlphaFoldDB" id="A0A1I0WEH8"/>
<dbReference type="Pfam" id="PF06172">
    <property type="entry name" value="Cupin_5"/>
    <property type="match status" value="1"/>
</dbReference>
<dbReference type="InterPro" id="IPR039935">
    <property type="entry name" value="YML079W-like"/>
</dbReference>